<protein>
    <submittedName>
        <fullName evidence="4">Periplasmic aromatic aldehyde oxidoreductase</fullName>
    </submittedName>
</protein>
<keyword evidence="2" id="KW-0560">Oxidoreductase</keyword>
<dbReference type="SMART" id="SM01008">
    <property type="entry name" value="Ald_Xan_dh_C"/>
    <property type="match status" value="1"/>
</dbReference>
<dbReference type="Pfam" id="PF01315">
    <property type="entry name" value="Ald_Xan_dh_C"/>
    <property type="match status" value="1"/>
</dbReference>
<evidence type="ECO:0000256" key="2">
    <source>
        <dbReference type="ARBA" id="ARBA00023002"/>
    </source>
</evidence>
<evidence type="ECO:0000259" key="3">
    <source>
        <dbReference type="SMART" id="SM01008"/>
    </source>
</evidence>
<dbReference type="Pfam" id="PF02738">
    <property type="entry name" value="MoCoBD_1"/>
    <property type="match status" value="1"/>
</dbReference>
<organism evidence="4 5">
    <name type="scientific">Amycolatopsis camponoti</name>
    <dbReference type="NCBI Taxonomy" id="2606593"/>
    <lineage>
        <taxon>Bacteria</taxon>
        <taxon>Bacillati</taxon>
        <taxon>Actinomycetota</taxon>
        <taxon>Actinomycetes</taxon>
        <taxon>Pseudonocardiales</taxon>
        <taxon>Pseudonocardiaceae</taxon>
        <taxon>Amycolatopsis</taxon>
    </lineage>
</organism>
<dbReference type="SUPFAM" id="SSF56003">
    <property type="entry name" value="Molybdenum cofactor-binding domain"/>
    <property type="match status" value="1"/>
</dbReference>
<dbReference type="AlphaFoldDB" id="A0A6I8LS44"/>
<dbReference type="InterPro" id="IPR046867">
    <property type="entry name" value="AldOxase/xan_DH_MoCoBD2"/>
</dbReference>
<dbReference type="GO" id="GO:0016491">
    <property type="term" value="F:oxidoreductase activity"/>
    <property type="evidence" value="ECO:0007669"/>
    <property type="project" value="UniProtKB-KW"/>
</dbReference>
<dbReference type="Gene3D" id="3.90.1170.50">
    <property type="entry name" value="Aldehyde oxidase/xanthine dehydrogenase, a/b hammerhead"/>
    <property type="match status" value="1"/>
</dbReference>
<dbReference type="Proteomes" id="UP000399805">
    <property type="component" value="Unassembled WGS sequence"/>
</dbReference>
<reference evidence="4 5" key="1">
    <citation type="submission" date="2019-09" db="EMBL/GenBank/DDBJ databases">
        <authorList>
            <person name="Leyn A S."/>
        </authorList>
    </citation>
    <scope>NUCLEOTIDE SEQUENCE [LARGE SCALE GENOMIC DNA]</scope>
    <source>
        <strain evidence="4">AA231_1</strain>
    </source>
</reference>
<dbReference type="InterPro" id="IPR036856">
    <property type="entry name" value="Ald_Oxase/Xan_DH_a/b_sf"/>
</dbReference>
<name>A0A6I8LS44_9PSEU</name>
<keyword evidence="5" id="KW-1185">Reference proteome</keyword>
<dbReference type="InterPro" id="IPR000674">
    <property type="entry name" value="Ald_Oxase/Xan_DH_a/b"/>
</dbReference>
<evidence type="ECO:0000256" key="1">
    <source>
        <dbReference type="ARBA" id="ARBA00022505"/>
    </source>
</evidence>
<dbReference type="Pfam" id="PF20256">
    <property type="entry name" value="MoCoBD_2"/>
    <property type="match status" value="1"/>
</dbReference>
<evidence type="ECO:0000313" key="5">
    <source>
        <dbReference type="Proteomes" id="UP000399805"/>
    </source>
</evidence>
<feature type="domain" description="Aldehyde oxidase/xanthine dehydrogenase a/b hammerhead" evidence="3">
    <location>
        <begin position="45"/>
        <end position="158"/>
    </location>
</feature>
<proteinExistence type="predicted"/>
<dbReference type="SUPFAM" id="SSF54665">
    <property type="entry name" value="CO dehydrogenase molybdoprotein N-domain-like"/>
    <property type="match status" value="1"/>
</dbReference>
<dbReference type="PANTHER" id="PTHR11908:SF132">
    <property type="entry name" value="ALDEHYDE OXIDASE 1-RELATED"/>
    <property type="match status" value="1"/>
</dbReference>
<keyword evidence="1" id="KW-0500">Molybdenum</keyword>
<dbReference type="RefSeq" id="WP_155543435.1">
    <property type="nucleotide sequence ID" value="NZ_CABVGP010000001.1"/>
</dbReference>
<sequence length="779" mass="83175">MSLMQRVVGLVARALPDRAPDPMLDRKDAFAGTPLSRVDGPLKVTGGAEYTADVAVPGLTHAAMVCSTIAGGRIESITVADAEKAAGVVLVMTYRNAPVLSPAPTLMSFTGASFTDAPMMQDARVRWDGEPIAVVVAETLAQARHAASLVKVTYAEDPSARVDFDALKSRARRPAAVQGQRPRMTKGSVDEALRTGDVVVDHVYRTPRHNHAAIEPHATAVAWHGDDSMTVWDSTQAVTHTQMGLAKVFGLEREKVRVVSQFVGGGFGNKMMWNHQVLCAAAAKLSGRPVRITMSREDVFRVTGGRTLSEQRVALSATRHGKLSALVHEGTTTIGVDGNGFAEQFTFPARVLYAADNFVVDQRVLELNMVPNASMRAPGESIGSFALESAVDEVAEGLGMDPIEFRRGVQPDKNPSSGRPFAMRNLMRAYDLGAARFGWDARNPVPRSHREGEWWIGHGVASCNYPYVRLPGAKASVRIDSDGHAVVRTAAHEMGMGTPTVQVQHAAARLGLPVEQVRFEYGDSELPAGIPAGGSAQTVAIIASVTDAVDKLVKELLKLTRAGSPISGARPRQVELRDGGIYRKDGGPGISYRELLRAAGRDHVEAVGAGSLPLEMMKHSMESFGAQFCEVRVSDVTGEVRVNRWVGSFDTGLVLNPKTAASQFRGGIVMGLGQALTEETAFDTRRGRIMNPSLAHYHVPVHADVPPIDVVWLDIPDPLAPMGAHGVGEIGVVGVAGAVANAVYNAIGVRFRELPLTPGKVLSGLAALEAESREARSTV</sequence>
<dbReference type="InterPro" id="IPR008274">
    <property type="entry name" value="AldOxase/xan_DH_MoCoBD1"/>
</dbReference>
<dbReference type="Gene3D" id="3.30.365.10">
    <property type="entry name" value="Aldehyde oxidase/xanthine dehydrogenase, molybdopterin binding domain"/>
    <property type="match status" value="4"/>
</dbReference>
<dbReference type="PANTHER" id="PTHR11908">
    <property type="entry name" value="XANTHINE DEHYDROGENASE"/>
    <property type="match status" value="1"/>
</dbReference>
<dbReference type="InterPro" id="IPR037165">
    <property type="entry name" value="AldOxase/xan_DH_Mopterin-bd_sf"/>
</dbReference>
<dbReference type="InterPro" id="IPR016208">
    <property type="entry name" value="Ald_Oxase/xanthine_DH-like"/>
</dbReference>
<evidence type="ECO:0000313" key="4">
    <source>
        <dbReference type="EMBL" id="VVJ18435.1"/>
    </source>
</evidence>
<accession>A0A6I8LS44</accession>
<gene>
    <name evidence="4" type="ORF">AA23TX_03456</name>
</gene>
<dbReference type="EMBL" id="CABVGP010000001">
    <property type="protein sequence ID" value="VVJ18435.1"/>
    <property type="molecule type" value="Genomic_DNA"/>
</dbReference>
<dbReference type="GO" id="GO:0005506">
    <property type="term" value="F:iron ion binding"/>
    <property type="evidence" value="ECO:0007669"/>
    <property type="project" value="InterPro"/>
</dbReference>